<evidence type="ECO:0000313" key="2">
    <source>
        <dbReference type="EMBL" id="RXM33611.1"/>
    </source>
</evidence>
<gene>
    <name evidence="2" type="ORF">EOD39_5332</name>
</gene>
<protein>
    <submittedName>
        <fullName evidence="2">Uncharacterized protein</fullName>
    </submittedName>
</protein>
<evidence type="ECO:0000256" key="1">
    <source>
        <dbReference type="SAM" id="MobiDB-lite"/>
    </source>
</evidence>
<proteinExistence type="predicted"/>
<evidence type="ECO:0000313" key="3">
    <source>
        <dbReference type="Proteomes" id="UP000289886"/>
    </source>
</evidence>
<name>A0A444UEM4_ACIRT</name>
<keyword evidence="3" id="KW-1185">Reference proteome</keyword>
<accession>A0A444UEM4</accession>
<sequence length="104" mass="11748">MGSYPKCIKQPIQERSGSYDEPDNGYPSKPEVHLRRRGGNWKEKNDTFFADMDYIVISDSTWLSRKPALTYGGSLVDSAGHILISGINEAVPPLTEEERKLYEV</sequence>
<organism evidence="2 3">
    <name type="scientific">Acipenser ruthenus</name>
    <name type="common">Sterlet sturgeon</name>
    <dbReference type="NCBI Taxonomy" id="7906"/>
    <lineage>
        <taxon>Eukaryota</taxon>
        <taxon>Metazoa</taxon>
        <taxon>Chordata</taxon>
        <taxon>Craniata</taxon>
        <taxon>Vertebrata</taxon>
        <taxon>Euteleostomi</taxon>
        <taxon>Actinopterygii</taxon>
        <taxon>Chondrostei</taxon>
        <taxon>Acipenseriformes</taxon>
        <taxon>Acipenseridae</taxon>
        <taxon>Acipenser</taxon>
    </lineage>
</organism>
<comment type="caution">
    <text evidence="2">The sequence shown here is derived from an EMBL/GenBank/DDBJ whole genome shotgun (WGS) entry which is preliminary data.</text>
</comment>
<dbReference type="AlphaFoldDB" id="A0A444UEM4"/>
<feature type="region of interest" description="Disordered" evidence="1">
    <location>
        <begin position="1"/>
        <end position="32"/>
    </location>
</feature>
<dbReference type="EMBL" id="SCEB01214727">
    <property type="protein sequence ID" value="RXM33611.1"/>
    <property type="molecule type" value="Genomic_DNA"/>
</dbReference>
<dbReference type="Gene3D" id="3.30.70.360">
    <property type="match status" value="1"/>
</dbReference>
<dbReference type="Proteomes" id="UP000289886">
    <property type="component" value="Unassembled WGS sequence"/>
</dbReference>
<reference evidence="2 3" key="1">
    <citation type="submission" date="2019-01" db="EMBL/GenBank/DDBJ databases">
        <title>Draft Genome and Complete Hox-Cluster Characterization of the Sterlet Sturgeon (Acipenser ruthenus).</title>
        <authorList>
            <person name="Wei Q."/>
        </authorList>
    </citation>
    <scope>NUCLEOTIDE SEQUENCE [LARGE SCALE GENOMIC DNA]</scope>
    <source>
        <strain evidence="2">WHYD16114868_AA</strain>
        <tissue evidence="2">Blood</tissue>
    </source>
</reference>